<feature type="transmembrane region" description="Helical" evidence="4">
    <location>
        <begin position="71"/>
        <end position="95"/>
    </location>
</feature>
<keyword evidence="4" id="KW-0812">Transmembrane</keyword>
<dbReference type="InterPro" id="IPR001310">
    <property type="entry name" value="Histidine_triad_HIT"/>
</dbReference>
<comment type="caution">
    <text evidence="6">The sequence shown here is derived from an EMBL/GenBank/DDBJ whole genome shotgun (WGS) entry which is preliminary data.</text>
</comment>
<evidence type="ECO:0000313" key="6">
    <source>
        <dbReference type="EMBL" id="RYP08723.1"/>
    </source>
</evidence>
<dbReference type="PANTHER" id="PTHR46648:SF2">
    <property type="entry name" value="HIT DOMAIN-CONTAINING PROTEIN"/>
    <property type="match status" value="1"/>
</dbReference>
<evidence type="ECO:0000256" key="1">
    <source>
        <dbReference type="PIRSR" id="PIRSR601310-1"/>
    </source>
</evidence>
<dbReference type="GO" id="GO:0003824">
    <property type="term" value="F:catalytic activity"/>
    <property type="evidence" value="ECO:0007669"/>
    <property type="project" value="InterPro"/>
</dbReference>
<dbReference type="Gene3D" id="3.30.428.10">
    <property type="entry name" value="HIT-like"/>
    <property type="match status" value="1"/>
</dbReference>
<gene>
    <name evidence="6" type="ORF">DL764_001743</name>
</gene>
<feature type="short sequence motif" description="Histidine triad motif" evidence="2 3">
    <location>
        <begin position="151"/>
        <end position="155"/>
    </location>
</feature>
<name>A0A4Q4TTB5_9PEZI</name>
<dbReference type="EMBL" id="QJNU01000056">
    <property type="protein sequence ID" value="RYP08723.1"/>
    <property type="molecule type" value="Genomic_DNA"/>
</dbReference>
<evidence type="ECO:0000256" key="3">
    <source>
        <dbReference type="PROSITE-ProRule" id="PRU00464"/>
    </source>
</evidence>
<keyword evidence="4" id="KW-0472">Membrane</keyword>
<accession>A0A4Q4TTB5</accession>
<feature type="active site" description="Tele-AMP-histidine intermediate" evidence="1">
    <location>
        <position position="153"/>
    </location>
</feature>
<evidence type="ECO:0000313" key="7">
    <source>
        <dbReference type="Proteomes" id="UP000293360"/>
    </source>
</evidence>
<dbReference type="PANTHER" id="PTHR46648">
    <property type="entry name" value="HIT FAMILY PROTEIN 1"/>
    <property type="match status" value="1"/>
</dbReference>
<dbReference type="InterPro" id="IPR011146">
    <property type="entry name" value="HIT-like"/>
</dbReference>
<evidence type="ECO:0000259" key="5">
    <source>
        <dbReference type="PROSITE" id="PS51084"/>
    </source>
</evidence>
<organism evidence="6 7">
    <name type="scientific">Monosporascus ibericus</name>
    <dbReference type="NCBI Taxonomy" id="155417"/>
    <lineage>
        <taxon>Eukaryota</taxon>
        <taxon>Fungi</taxon>
        <taxon>Dikarya</taxon>
        <taxon>Ascomycota</taxon>
        <taxon>Pezizomycotina</taxon>
        <taxon>Sordariomycetes</taxon>
        <taxon>Xylariomycetidae</taxon>
        <taxon>Xylariales</taxon>
        <taxon>Xylariales incertae sedis</taxon>
        <taxon>Monosporascus</taxon>
    </lineage>
</organism>
<dbReference type="Proteomes" id="UP000293360">
    <property type="component" value="Unassembled WGS sequence"/>
</dbReference>
<protein>
    <recommendedName>
        <fullName evidence="5">HIT domain-containing protein</fullName>
    </recommendedName>
</protein>
<dbReference type="GO" id="GO:0009117">
    <property type="term" value="P:nucleotide metabolic process"/>
    <property type="evidence" value="ECO:0007669"/>
    <property type="project" value="TreeGrafter"/>
</dbReference>
<evidence type="ECO:0000256" key="2">
    <source>
        <dbReference type="PIRSR" id="PIRSR601310-3"/>
    </source>
</evidence>
<keyword evidence="7" id="KW-1185">Reference proteome</keyword>
<evidence type="ECO:0000256" key="4">
    <source>
        <dbReference type="SAM" id="Phobius"/>
    </source>
</evidence>
<dbReference type="InterPro" id="IPR036265">
    <property type="entry name" value="HIT-like_sf"/>
</dbReference>
<proteinExistence type="predicted"/>
<dbReference type="PROSITE" id="PS51084">
    <property type="entry name" value="HIT_2"/>
    <property type="match status" value="1"/>
</dbReference>
<dbReference type="SUPFAM" id="SSF54197">
    <property type="entry name" value="HIT-like"/>
    <property type="match status" value="1"/>
</dbReference>
<dbReference type="STRING" id="155417.A0A4Q4TTB5"/>
<dbReference type="Pfam" id="PF01230">
    <property type="entry name" value="HIT"/>
    <property type="match status" value="1"/>
</dbReference>
<dbReference type="OrthoDB" id="1915375at2759"/>
<reference evidence="6 7" key="1">
    <citation type="submission" date="2018-06" db="EMBL/GenBank/DDBJ databases">
        <title>Complete Genomes of Monosporascus.</title>
        <authorList>
            <person name="Robinson A.J."/>
            <person name="Natvig D.O."/>
        </authorList>
    </citation>
    <scope>NUCLEOTIDE SEQUENCE [LARGE SCALE GENOMIC DNA]</scope>
    <source>
        <strain evidence="6 7">CBS 110550</strain>
    </source>
</reference>
<sequence>MADDQSTQTPAKLNNATSTTLEPFDAWKPITSDKYCPFCQVATEYAPFPPEKPPAPTSDHPRPSKLSPRTYVVLSTPAVMAFLGASTLAGGHLLLCTRAHRPQMDAVDAHEAAELGRWLRVLSAAVARTTGLLAWNIVQSNGAEAAQTAFHTHFHVIPKPKGASASASPGSNFGRGYRLGLDHLTAPTLAQNLRRNIAKMVAEMGA</sequence>
<feature type="domain" description="HIT" evidence="5">
    <location>
        <begin position="59"/>
        <end position="166"/>
    </location>
</feature>
<dbReference type="AlphaFoldDB" id="A0A4Q4TTB5"/>
<keyword evidence="4" id="KW-1133">Transmembrane helix</keyword>